<dbReference type="PANTHER" id="PTHR43792">
    <property type="entry name" value="GNAT FAMILY, PUTATIVE (AFU_ORTHOLOGUE AFUA_3G00765)-RELATED-RELATED"/>
    <property type="match status" value="1"/>
</dbReference>
<reference evidence="2 4" key="1">
    <citation type="submission" date="2014-08" db="EMBL/GenBank/DDBJ databases">
        <authorList>
            <person name="Bunnell A."/>
            <person name="Chain P.S."/>
            <person name="Chertkov O."/>
            <person name="Currie B.J."/>
            <person name="Daligault H.E."/>
            <person name="Davenport K.W."/>
            <person name="Davis C."/>
            <person name="Gleasner C.D."/>
            <person name="Johnson S.L."/>
            <person name="Kaestli M."/>
            <person name="Koren S."/>
            <person name="Kunde Y.A."/>
            <person name="Mayo M."/>
            <person name="McMurry K.K."/>
            <person name="Price E.P."/>
            <person name="Reitenga K.G."/>
            <person name="Robison R."/>
            <person name="Rosovitz M.J."/>
            <person name="Sarovich D.S."/>
            <person name="Teshima H."/>
        </authorList>
    </citation>
    <scope>NUCLEOTIDE SEQUENCE [LARGE SCALE GENOMIC DNA]</scope>
    <source>
        <strain evidence="2 4">MSHR44</strain>
    </source>
</reference>
<dbReference type="Pfam" id="PF13302">
    <property type="entry name" value="Acetyltransf_3"/>
    <property type="match status" value="1"/>
</dbReference>
<dbReference type="InterPro" id="IPR016181">
    <property type="entry name" value="Acyl_CoA_acyltransferase"/>
</dbReference>
<sequence length="184" mass="20884">MNPDAQAHSSLPTLETDRLWLRPRVLADLDACIEMDRDPDVTRHIAGPWADPVEHRRFVEHRITRAYPPGLGYWSIFEKARPDRFVGWVLLIPDYVEGGRDVEIGWRLVRASWGRGIASEAARRVVRHAFETVRLPRIVADIAAANSASLNVARKLGMRRVGIVQDGIPYVRHRLERADLAARG</sequence>
<dbReference type="EMBL" id="PHRB01000001">
    <property type="protein sequence ID" value="PJO68181.1"/>
    <property type="molecule type" value="Genomic_DNA"/>
</dbReference>
<evidence type="ECO:0000259" key="1">
    <source>
        <dbReference type="PROSITE" id="PS51186"/>
    </source>
</evidence>
<dbReference type="GeneID" id="93060112"/>
<reference evidence="3 5" key="2">
    <citation type="submission" date="2017-11" db="EMBL/GenBank/DDBJ databases">
        <title>Molecular characterization of Burkholderia pseudomallei and closely related isolates from Vietnam.</title>
        <authorList>
            <person name="Ustinov D.V."/>
            <person name="Antonov A.S."/>
            <person name="Avdusheva E.F."/>
            <person name="Shpak I.M."/>
            <person name="Zakharova I.B."/>
            <person name="Thi L.A."/>
            <person name="Teteryatnikova N."/>
            <person name="Lopasteyskaya Y.A."/>
            <person name="Kuzyutina J.A."/>
            <person name="Ngo T.N."/>
            <person name="Victorov D.V."/>
        </authorList>
    </citation>
    <scope>NUCLEOTIDE SEQUENCE [LARGE SCALE GENOMIC DNA]</scope>
    <source>
        <strain evidence="3 5">V1512</strain>
    </source>
</reference>
<dbReference type="InterPro" id="IPR051531">
    <property type="entry name" value="N-acetyltransferase"/>
</dbReference>
<dbReference type="GO" id="GO:0016747">
    <property type="term" value="F:acyltransferase activity, transferring groups other than amino-acyl groups"/>
    <property type="evidence" value="ECO:0007669"/>
    <property type="project" value="InterPro"/>
</dbReference>
<dbReference type="RefSeq" id="WP_004192889.1">
    <property type="nucleotide sequence ID" value="NZ_AP028071.1"/>
</dbReference>
<organism evidence="2 4">
    <name type="scientific">Burkholderia pseudomallei</name>
    <name type="common">Pseudomonas pseudomallei</name>
    <dbReference type="NCBI Taxonomy" id="28450"/>
    <lineage>
        <taxon>Bacteria</taxon>
        <taxon>Pseudomonadati</taxon>
        <taxon>Pseudomonadota</taxon>
        <taxon>Betaproteobacteria</taxon>
        <taxon>Burkholderiales</taxon>
        <taxon>Burkholderiaceae</taxon>
        <taxon>Burkholderia</taxon>
        <taxon>pseudomallei group</taxon>
    </lineage>
</organism>
<proteinExistence type="predicted"/>
<evidence type="ECO:0000313" key="4">
    <source>
        <dbReference type="Proteomes" id="UP000030475"/>
    </source>
</evidence>
<dbReference type="EMBL" id="JQIM01000010">
    <property type="protein sequence ID" value="KGX07795.1"/>
    <property type="molecule type" value="Genomic_DNA"/>
</dbReference>
<feature type="domain" description="N-acetyltransferase" evidence="1">
    <location>
        <begin position="19"/>
        <end position="176"/>
    </location>
</feature>
<evidence type="ECO:0000313" key="2">
    <source>
        <dbReference type="EMBL" id="KGX07795.1"/>
    </source>
</evidence>
<dbReference type="Gene3D" id="3.40.630.30">
    <property type="match status" value="1"/>
</dbReference>
<accession>A0A095H4G3</accession>
<dbReference type="PANTHER" id="PTHR43792:SF1">
    <property type="entry name" value="N-ACETYLTRANSFERASE DOMAIN-CONTAINING PROTEIN"/>
    <property type="match status" value="1"/>
</dbReference>
<dbReference type="OMA" id="SEFMGHK"/>
<gene>
    <name evidence="3" type="ORF">CWD88_02740</name>
    <name evidence="2" type="ORF">Y036_343</name>
</gene>
<dbReference type="Proteomes" id="UP000030475">
    <property type="component" value="Unassembled WGS sequence"/>
</dbReference>
<dbReference type="AlphaFoldDB" id="A0A095H4G3"/>
<name>A0A095H4G3_BURPE</name>
<dbReference type="InterPro" id="IPR000182">
    <property type="entry name" value="GNAT_dom"/>
</dbReference>
<evidence type="ECO:0000313" key="5">
    <source>
        <dbReference type="Proteomes" id="UP000231878"/>
    </source>
</evidence>
<evidence type="ECO:0000313" key="3">
    <source>
        <dbReference type="EMBL" id="PJO68181.1"/>
    </source>
</evidence>
<protein>
    <submittedName>
        <fullName evidence="2">Acetyltransferase family protein</fullName>
    </submittedName>
    <submittedName>
        <fullName evidence="3">N-acetyltransferase</fullName>
    </submittedName>
</protein>
<dbReference type="Proteomes" id="UP000231878">
    <property type="component" value="Unassembled WGS sequence"/>
</dbReference>
<dbReference type="SUPFAM" id="SSF55729">
    <property type="entry name" value="Acyl-CoA N-acyltransferases (Nat)"/>
    <property type="match status" value="1"/>
</dbReference>
<dbReference type="KEGG" id="but:X994_1057"/>
<dbReference type="PROSITE" id="PS51186">
    <property type="entry name" value="GNAT"/>
    <property type="match status" value="1"/>
</dbReference>
<comment type="caution">
    <text evidence="2">The sequence shown here is derived from an EMBL/GenBank/DDBJ whole genome shotgun (WGS) entry which is preliminary data.</text>
</comment>